<evidence type="ECO:0000256" key="2">
    <source>
        <dbReference type="ARBA" id="ARBA00023015"/>
    </source>
</evidence>
<dbReference type="PANTHER" id="PTHR30346:SF29">
    <property type="entry name" value="LYSR SUBSTRATE-BINDING"/>
    <property type="match status" value="1"/>
</dbReference>
<protein>
    <submittedName>
        <fullName evidence="7">DNA-binding transcriptional LysR family regulator</fullName>
    </submittedName>
</protein>
<evidence type="ECO:0000256" key="1">
    <source>
        <dbReference type="ARBA" id="ARBA00009437"/>
    </source>
</evidence>
<dbReference type="InterPro" id="IPR005119">
    <property type="entry name" value="LysR_subst-bd"/>
</dbReference>
<evidence type="ECO:0000256" key="3">
    <source>
        <dbReference type="ARBA" id="ARBA00023125"/>
    </source>
</evidence>
<organism evidence="7 8">
    <name type="scientific">Isoptericola halotolerans</name>
    <dbReference type="NCBI Taxonomy" id="300560"/>
    <lineage>
        <taxon>Bacteria</taxon>
        <taxon>Bacillati</taxon>
        <taxon>Actinomycetota</taxon>
        <taxon>Actinomycetes</taxon>
        <taxon>Micrococcales</taxon>
        <taxon>Promicromonosporaceae</taxon>
        <taxon>Isoptericola</taxon>
    </lineage>
</organism>
<dbReference type="Gene3D" id="1.10.10.10">
    <property type="entry name" value="Winged helix-like DNA-binding domain superfamily/Winged helix DNA-binding domain"/>
    <property type="match status" value="1"/>
</dbReference>
<name>A0ABX5EDH4_9MICO</name>
<dbReference type="Pfam" id="PF03466">
    <property type="entry name" value="LysR_substrate"/>
    <property type="match status" value="1"/>
</dbReference>
<accession>A0ABX5EDH4</accession>
<dbReference type="PANTHER" id="PTHR30346">
    <property type="entry name" value="TRANSCRIPTIONAL DUAL REGULATOR HCAR-RELATED"/>
    <property type="match status" value="1"/>
</dbReference>
<dbReference type="EMBL" id="PVTX01000006">
    <property type="protein sequence ID" value="PRZ06450.1"/>
    <property type="molecule type" value="Genomic_DNA"/>
</dbReference>
<dbReference type="Pfam" id="PF00126">
    <property type="entry name" value="HTH_1"/>
    <property type="match status" value="1"/>
</dbReference>
<dbReference type="SUPFAM" id="SSF46785">
    <property type="entry name" value="Winged helix' DNA-binding domain"/>
    <property type="match status" value="1"/>
</dbReference>
<comment type="similarity">
    <text evidence="1">Belongs to the LysR transcriptional regulatory family.</text>
</comment>
<dbReference type="Proteomes" id="UP000239895">
    <property type="component" value="Unassembled WGS sequence"/>
</dbReference>
<comment type="caution">
    <text evidence="7">The sequence shown here is derived from an EMBL/GenBank/DDBJ whole genome shotgun (WGS) entry which is preliminary data.</text>
</comment>
<dbReference type="InterPro" id="IPR036388">
    <property type="entry name" value="WH-like_DNA-bd_sf"/>
</dbReference>
<dbReference type="GO" id="GO:0003677">
    <property type="term" value="F:DNA binding"/>
    <property type="evidence" value="ECO:0007669"/>
    <property type="project" value="UniProtKB-KW"/>
</dbReference>
<feature type="region of interest" description="Disordered" evidence="5">
    <location>
        <begin position="297"/>
        <end position="322"/>
    </location>
</feature>
<reference evidence="7 8" key="1">
    <citation type="submission" date="2018-03" db="EMBL/GenBank/DDBJ databases">
        <title>Comparative analysis of microorganisms from saline springs in Andes Mountain Range, Colombia.</title>
        <authorList>
            <person name="Rubin E."/>
        </authorList>
    </citation>
    <scope>NUCLEOTIDE SEQUENCE [LARGE SCALE GENOMIC DNA]</scope>
    <source>
        <strain evidence="7 8">CG 23</strain>
    </source>
</reference>
<dbReference type="RefSeq" id="WP_106267642.1">
    <property type="nucleotide sequence ID" value="NZ_PVTX01000006.1"/>
</dbReference>
<keyword evidence="2" id="KW-0805">Transcription regulation</keyword>
<evidence type="ECO:0000313" key="7">
    <source>
        <dbReference type="EMBL" id="PRZ06450.1"/>
    </source>
</evidence>
<evidence type="ECO:0000256" key="4">
    <source>
        <dbReference type="ARBA" id="ARBA00023163"/>
    </source>
</evidence>
<keyword evidence="4" id="KW-0804">Transcription</keyword>
<evidence type="ECO:0000313" key="8">
    <source>
        <dbReference type="Proteomes" id="UP000239895"/>
    </source>
</evidence>
<dbReference type="SUPFAM" id="SSF53850">
    <property type="entry name" value="Periplasmic binding protein-like II"/>
    <property type="match status" value="1"/>
</dbReference>
<dbReference type="PROSITE" id="PS50931">
    <property type="entry name" value="HTH_LYSR"/>
    <property type="match status" value="1"/>
</dbReference>
<dbReference type="InterPro" id="IPR000847">
    <property type="entry name" value="LysR_HTH_N"/>
</dbReference>
<keyword evidence="3 7" id="KW-0238">DNA-binding</keyword>
<proteinExistence type="inferred from homology"/>
<keyword evidence="8" id="KW-1185">Reference proteome</keyword>
<evidence type="ECO:0000256" key="5">
    <source>
        <dbReference type="SAM" id="MobiDB-lite"/>
    </source>
</evidence>
<dbReference type="Gene3D" id="3.40.190.10">
    <property type="entry name" value="Periplasmic binding protein-like II"/>
    <property type="match status" value="2"/>
</dbReference>
<evidence type="ECO:0000259" key="6">
    <source>
        <dbReference type="PROSITE" id="PS50931"/>
    </source>
</evidence>
<sequence length="322" mass="34198">MDVRHLELLRELADRGSISAVAAATHRTPSAVSQQLRTAQRELGVALVEPAGRGVRLTDAGRLLADGAVDVATALAEVQARWDAFRDEPVGTVTLAALPSAATFLLPDVERAMAGTGVELRYTDADVAEAEFGALAADHDIVVAHSFTSPRPARTDGLVVVPVAVEPLDVAMSPAHPLAARASVDVSDVTGAEWIGVPPGYPFDTVLQSIERATGTRLDVRQRLTDNRLVEALVAAGDRLAILPRFTTPVGDRLTLRPLTGIPADRHVSAVLRPDRARRRAVRQVLDAVVRAAAATARRHHADPADPADRAGGTAICQERMR</sequence>
<dbReference type="InterPro" id="IPR036390">
    <property type="entry name" value="WH_DNA-bd_sf"/>
</dbReference>
<feature type="domain" description="HTH lysR-type" evidence="6">
    <location>
        <begin position="1"/>
        <end position="58"/>
    </location>
</feature>
<gene>
    <name evidence="7" type="ORF">BCL65_106125</name>
</gene>